<dbReference type="AlphaFoldDB" id="A0A2U2BSZ2"/>
<name>A0A2U2BSZ2_9PROT</name>
<gene>
    <name evidence="3" type="ORF">DDZ18_10430</name>
</gene>
<accession>A0A2U2BSZ2</accession>
<proteinExistence type="predicted"/>
<comment type="caution">
    <text evidence="3">The sequence shown here is derived from an EMBL/GenBank/DDBJ whole genome shotgun (WGS) entry which is preliminary data.</text>
</comment>
<feature type="chain" id="PRO_5015445148" description="DUF3617 family protein" evidence="2">
    <location>
        <begin position="19"/>
        <end position="175"/>
    </location>
</feature>
<feature type="compositionally biased region" description="Acidic residues" evidence="1">
    <location>
        <begin position="38"/>
        <end position="47"/>
    </location>
</feature>
<reference evidence="4" key="1">
    <citation type="submission" date="2018-05" db="EMBL/GenBank/DDBJ databases">
        <authorList>
            <person name="Liu B.-T."/>
        </authorList>
    </citation>
    <scope>NUCLEOTIDE SEQUENCE [LARGE SCALE GENOMIC DNA]</scope>
    <source>
        <strain evidence="4">WD6-1</strain>
    </source>
</reference>
<evidence type="ECO:0000256" key="2">
    <source>
        <dbReference type="SAM" id="SignalP"/>
    </source>
</evidence>
<dbReference type="RefSeq" id="WP_109253330.1">
    <property type="nucleotide sequence ID" value="NZ_QEXV01000004.1"/>
</dbReference>
<evidence type="ECO:0000313" key="3">
    <source>
        <dbReference type="EMBL" id="PWE17106.1"/>
    </source>
</evidence>
<feature type="region of interest" description="Disordered" evidence="1">
    <location>
        <begin position="26"/>
        <end position="47"/>
    </location>
</feature>
<evidence type="ECO:0008006" key="5">
    <source>
        <dbReference type="Google" id="ProtNLM"/>
    </source>
</evidence>
<sequence>MTRTGITMSALIAAFALAGCGDAGDAAPSSAELQSEGVEPEATQDEETGLSALDAAAQQACRAETDDALLAALPDGASFSSRGPDGVVVVGCDMADGRFVRRLRSTELSEEARIEFDLAVADHIRFGLRPGDDRSGTGAYRMRDGRFCAVQTDDAISQRLCAAAAEAAPDADAEE</sequence>
<evidence type="ECO:0000313" key="4">
    <source>
        <dbReference type="Proteomes" id="UP000245168"/>
    </source>
</evidence>
<organism evidence="3 4">
    <name type="scientific">Marinicauda salina</name>
    <dbReference type="NCBI Taxonomy" id="2135793"/>
    <lineage>
        <taxon>Bacteria</taxon>
        <taxon>Pseudomonadati</taxon>
        <taxon>Pseudomonadota</taxon>
        <taxon>Alphaproteobacteria</taxon>
        <taxon>Maricaulales</taxon>
        <taxon>Maricaulaceae</taxon>
        <taxon>Marinicauda</taxon>
    </lineage>
</organism>
<dbReference type="PROSITE" id="PS51257">
    <property type="entry name" value="PROKAR_LIPOPROTEIN"/>
    <property type="match status" value="1"/>
</dbReference>
<keyword evidence="2" id="KW-0732">Signal</keyword>
<feature type="signal peptide" evidence="2">
    <location>
        <begin position="1"/>
        <end position="18"/>
    </location>
</feature>
<keyword evidence="4" id="KW-1185">Reference proteome</keyword>
<protein>
    <recommendedName>
        <fullName evidence="5">DUF3617 family protein</fullName>
    </recommendedName>
</protein>
<dbReference type="OrthoDB" id="7634489at2"/>
<dbReference type="Proteomes" id="UP000245168">
    <property type="component" value="Unassembled WGS sequence"/>
</dbReference>
<evidence type="ECO:0000256" key="1">
    <source>
        <dbReference type="SAM" id="MobiDB-lite"/>
    </source>
</evidence>
<dbReference type="EMBL" id="QEXV01000004">
    <property type="protein sequence ID" value="PWE17106.1"/>
    <property type="molecule type" value="Genomic_DNA"/>
</dbReference>